<accession>A0A381WER4</accession>
<keyword evidence="1" id="KW-0812">Transmembrane</keyword>
<sequence length="276" mass="31779">MADALPSPSGKAKTVFWVIFFLTAFIASVSFIPMSNLSLRLFTDASTRVATWFFPQRMNNAVMLWALLNGTIGLVIFFISNKFFHNSDDRTVIERMISLSKMEIGKTIILSLLVFLSYFGILSLVYYIFHVDYRILFIGVRTFQPDVLIVWLMYIPVFFLFFLSNSLRVNGSIFYKGIGEIRGMLFSGLATTLGLIIILLIQYVCLLLTGKIFWTETNLQWLYVNLLFGVVPMIFILPIFNRYFYRMTGRVYLGPLVTCFIFIMILSSNTVCYIPL</sequence>
<proteinExistence type="predicted"/>
<protein>
    <submittedName>
        <fullName evidence="2">Uncharacterized protein</fullName>
    </submittedName>
</protein>
<name>A0A381WER4_9ZZZZ</name>
<keyword evidence="1" id="KW-0472">Membrane</keyword>
<organism evidence="2">
    <name type="scientific">marine metagenome</name>
    <dbReference type="NCBI Taxonomy" id="408172"/>
    <lineage>
        <taxon>unclassified sequences</taxon>
        <taxon>metagenomes</taxon>
        <taxon>ecological metagenomes</taxon>
    </lineage>
</organism>
<evidence type="ECO:0000313" key="2">
    <source>
        <dbReference type="EMBL" id="SVA50548.1"/>
    </source>
</evidence>
<feature type="transmembrane region" description="Helical" evidence="1">
    <location>
        <begin position="62"/>
        <end position="84"/>
    </location>
</feature>
<feature type="transmembrane region" description="Helical" evidence="1">
    <location>
        <begin position="252"/>
        <end position="274"/>
    </location>
</feature>
<feature type="transmembrane region" description="Helical" evidence="1">
    <location>
        <begin position="104"/>
        <end position="128"/>
    </location>
</feature>
<keyword evidence="1" id="KW-1133">Transmembrane helix</keyword>
<feature type="transmembrane region" description="Helical" evidence="1">
    <location>
        <begin position="15"/>
        <end position="34"/>
    </location>
</feature>
<dbReference type="AlphaFoldDB" id="A0A381WER4"/>
<feature type="transmembrane region" description="Helical" evidence="1">
    <location>
        <begin position="221"/>
        <end position="240"/>
    </location>
</feature>
<dbReference type="EMBL" id="UINC01011453">
    <property type="protein sequence ID" value="SVA50548.1"/>
    <property type="molecule type" value="Genomic_DNA"/>
</dbReference>
<evidence type="ECO:0000256" key="1">
    <source>
        <dbReference type="SAM" id="Phobius"/>
    </source>
</evidence>
<gene>
    <name evidence="2" type="ORF">METZ01_LOCUS103402</name>
</gene>
<feature type="transmembrane region" description="Helical" evidence="1">
    <location>
        <begin position="148"/>
        <end position="164"/>
    </location>
</feature>
<feature type="transmembrane region" description="Helical" evidence="1">
    <location>
        <begin position="185"/>
        <end position="209"/>
    </location>
</feature>
<reference evidence="2" key="1">
    <citation type="submission" date="2018-05" db="EMBL/GenBank/DDBJ databases">
        <authorList>
            <person name="Lanie J.A."/>
            <person name="Ng W.-L."/>
            <person name="Kazmierczak K.M."/>
            <person name="Andrzejewski T.M."/>
            <person name="Davidsen T.M."/>
            <person name="Wayne K.J."/>
            <person name="Tettelin H."/>
            <person name="Glass J.I."/>
            <person name="Rusch D."/>
            <person name="Podicherti R."/>
            <person name="Tsui H.-C.T."/>
            <person name="Winkler M.E."/>
        </authorList>
    </citation>
    <scope>NUCLEOTIDE SEQUENCE</scope>
</reference>